<gene>
    <name evidence="3" type="ORF">C1I63_08525</name>
</gene>
<name>A0A2T4UTM4_9MICO</name>
<evidence type="ECO:0000313" key="4">
    <source>
        <dbReference type="Proteomes" id="UP000241085"/>
    </source>
</evidence>
<dbReference type="PANTHER" id="PTHR46797">
    <property type="entry name" value="HTH-TYPE TRANSCRIPTIONAL REGULATOR"/>
    <property type="match status" value="1"/>
</dbReference>
<dbReference type="InterPro" id="IPR014710">
    <property type="entry name" value="RmlC-like_jellyroll"/>
</dbReference>
<dbReference type="InterPro" id="IPR001387">
    <property type="entry name" value="Cro/C1-type_HTH"/>
</dbReference>
<dbReference type="SUPFAM" id="SSF51182">
    <property type="entry name" value="RmlC-like cupins"/>
    <property type="match status" value="1"/>
</dbReference>
<dbReference type="SUPFAM" id="SSF47413">
    <property type="entry name" value="lambda repressor-like DNA-binding domains"/>
    <property type="match status" value="1"/>
</dbReference>
<feature type="domain" description="HTH cro/C1-type" evidence="2">
    <location>
        <begin position="15"/>
        <end position="69"/>
    </location>
</feature>
<comment type="caution">
    <text evidence="3">The sequence shown here is derived from an EMBL/GenBank/DDBJ whole genome shotgun (WGS) entry which is preliminary data.</text>
</comment>
<dbReference type="RefSeq" id="WP_107574511.1">
    <property type="nucleotide sequence ID" value="NZ_PZPL01000001.1"/>
</dbReference>
<keyword evidence="4" id="KW-1185">Reference proteome</keyword>
<accession>A0A2T4UTM4</accession>
<evidence type="ECO:0000259" key="2">
    <source>
        <dbReference type="PROSITE" id="PS50943"/>
    </source>
</evidence>
<dbReference type="Proteomes" id="UP000241085">
    <property type="component" value="Unassembled WGS sequence"/>
</dbReference>
<dbReference type="Gene3D" id="1.10.260.40">
    <property type="entry name" value="lambda repressor-like DNA-binding domains"/>
    <property type="match status" value="1"/>
</dbReference>
<dbReference type="GO" id="GO:0003677">
    <property type="term" value="F:DNA binding"/>
    <property type="evidence" value="ECO:0007669"/>
    <property type="project" value="UniProtKB-KW"/>
</dbReference>
<dbReference type="GO" id="GO:0005829">
    <property type="term" value="C:cytosol"/>
    <property type="evidence" value="ECO:0007669"/>
    <property type="project" value="TreeGrafter"/>
</dbReference>
<sequence>MAVAPTPRDLVASSLRRERARLGLSISEIARRAGIAKSTLSQLEAGEGNPNLETLWALGGALGVPFSHLVEPPRRTVQLIRAGEGPRVASATADYAATLLSACPPGARRDLYVLAAEPGTPRDSDPHARGTVEHLVLTAGRALAGPADAPVELSVGDYLSYPGDEPHVFDALEAGTTAVLVSEHV</sequence>
<evidence type="ECO:0000256" key="1">
    <source>
        <dbReference type="ARBA" id="ARBA00023125"/>
    </source>
</evidence>
<keyword evidence="1" id="KW-0238">DNA-binding</keyword>
<dbReference type="EMBL" id="PZPL01000001">
    <property type="protein sequence ID" value="PTL72889.1"/>
    <property type="molecule type" value="Genomic_DNA"/>
</dbReference>
<dbReference type="InterPro" id="IPR010982">
    <property type="entry name" value="Lambda_DNA-bd_dom_sf"/>
</dbReference>
<dbReference type="Pfam" id="PF01381">
    <property type="entry name" value="HTH_3"/>
    <property type="match status" value="1"/>
</dbReference>
<dbReference type="InterPro" id="IPR011051">
    <property type="entry name" value="RmlC_Cupin_sf"/>
</dbReference>
<proteinExistence type="predicted"/>
<dbReference type="SMART" id="SM00530">
    <property type="entry name" value="HTH_XRE"/>
    <property type="match status" value="1"/>
</dbReference>
<reference evidence="3 4" key="1">
    <citation type="submission" date="2018-03" db="EMBL/GenBank/DDBJ databases">
        <title>Bacteriophage NCPPB3778 and a type I-E CRISPR drive the evolution of the US Biological Select Agent, Rathayibacter toxicus.</title>
        <authorList>
            <person name="Davis E.W.II."/>
            <person name="Tabima J.F."/>
            <person name="Weisberg A.J."/>
            <person name="Dantas Lopes L."/>
            <person name="Wiseman M.S."/>
            <person name="Wiseman M.S."/>
            <person name="Pupko T."/>
            <person name="Belcher M.S."/>
            <person name="Sechler A.J."/>
            <person name="Tancos M.A."/>
            <person name="Schroeder B.K."/>
            <person name="Murray T.D."/>
            <person name="Luster D.G."/>
            <person name="Schneider W.L."/>
            <person name="Rogers E."/>
            <person name="Andreote F.D."/>
            <person name="Grunwald N.J."/>
            <person name="Putnam M.L."/>
            <person name="Chang J.H."/>
        </authorList>
    </citation>
    <scope>NUCLEOTIDE SEQUENCE [LARGE SCALE GENOMIC DNA]</scope>
    <source>
        <strain evidence="3 4">DSM 15933</strain>
    </source>
</reference>
<dbReference type="PROSITE" id="PS50943">
    <property type="entry name" value="HTH_CROC1"/>
    <property type="match status" value="1"/>
</dbReference>
<dbReference type="PANTHER" id="PTHR46797:SF1">
    <property type="entry name" value="METHYLPHOSPHONATE SYNTHASE"/>
    <property type="match status" value="1"/>
</dbReference>
<dbReference type="CDD" id="cd00093">
    <property type="entry name" value="HTH_XRE"/>
    <property type="match status" value="1"/>
</dbReference>
<dbReference type="AlphaFoldDB" id="A0A2T4UTM4"/>
<protein>
    <submittedName>
        <fullName evidence="3">Transcriptional regulator</fullName>
    </submittedName>
</protein>
<dbReference type="Gene3D" id="2.60.120.10">
    <property type="entry name" value="Jelly Rolls"/>
    <property type="match status" value="1"/>
</dbReference>
<organism evidence="3 4">
    <name type="scientific">Rathayibacter caricis DSM 15933</name>
    <dbReference type="NCBI Taxonomy" id="1328867"/>
    <lineage>
        <taxon>Bacteria</taxon>
        <taxon>Bacillati</taxon>
        <taxon>Actinomycetota</taxon>
        <taxon>Actinomycetes</taxon>
        <taxon>Micrococcales</taxon>
        <taxon>Microbacteriaceae</taxon>
        <taxon>Rathayibacter</taxon>
    </lineage>
</organism>
<evidence type="ECO:0000313" key="3">
    <source>
        <dbReference type="EMBL" id="PTL72889.1"/>
    </source>
</evidence>
<dbReference type="InterPro" id="IPR050807">
    <property type="entry name" value="TransReg_Diox_bact_type"/>
</dbReference>
<dbReference type="GO" id="GO:0003700">
    <property type="term" value="F:DNA-binding transcription factor activity"/>
    <property type="evidence" value="ECO:0007669"/>
    <property type="project" value="TreeGrafter"/>
</dbReference>